<evidence type="ECO:0000256" key="2">
    <source>
        <dbReference type="ARBA" id="ARBA00001962"/>
    </source>
</evidence>
<dbReference type="InterPro" id="IPR025733">
    <property type="entry name" value="PAPs_C"/>
</dbReference>
<evidence type="ECO:0000313" key="15">
    <source>
        <dbReference type="EMBL" id="KAK6933880.1"/>
    </source>
</evidence>
<evidence type="ECO:0000259" key="11">
    <source>
        <dbReference type="Pfam" id="PF00149"/>
    </source>
</evidence>
<dbReference type="SUPFAM" id="SSF56300">
    <property type="entry name" value="Metallo-dependent phosphatases"/>
    <property type="match status" value="1"/>
</dbReference>
<comment type="cofactor">
    <cofactor evidence="1">
        <name>Zn(2+)</name>
        <dbReference type="ChEBI" id="CHEBI:29105"/>
    </cofactor>
</comment>
<dbReference type="PANTHER" id="PTHR45778:SF3">
    <property type="entry name" value="PURPLE ACID PHOSPHATASE"/>
    <property type="match status" value="1"/>
</dbReference>
<sequence>MSSNSWWSPTDSWCLKFLLLIISSLLTYASCSSSDSYHLYPHTIVNSSVVFQNYTAISDFRLLNRRKLVECPDPNPYLQINFSTDPQGFSDEEFVTVTVSGVLLPADSDWVGMISPSHSDVSSCPLNRFMYLQTGDVADLPLLCHYPVKAQYAKNDPDYLGCKKSECKKKDNNGNCVVTTCSGSLSFHVINIRTDIEFVFFAGGFGTPCILTRSGAVNFATPNSPLFGHLSSIDSTGTSMRVTWTSGDNNPQKVQYGGGKSATSQVSTFSQDNMCSSSVASPAKDFGWHDPGYIHTAVMTGLKPSTTFTYKYGSDSVGWSNQIRFRTPPAGGSNGVRFLTFGDMGKAPRDASAEHYIQPGSISVVKAMADEVAAGNVDSIFHIGDISYATGFLVEWDYFLHLITPIASKVSYMTAIGNHERDYLDSGSVYVTPDSGGECGVAYETYFPMPTPAKDKPWYSIEQGSVHFTIISTEHDWSENSEQYEWMSKDMASVDRSKTPWLIFVGHRPMYSSSSPTSVDGKFVDAVEPLLLNNKVDLVLFGHVHNYERMCNVYQNECKGMPKKGQNGIDTYDLSTYTAPVQAVIGMAGFTLDEFPNNVDESWSLIRIAKFGYIRVDATKQDITVEFVNADTGNVEDSFRIIK</sequence>
<evidence type="ECO:0000256" key="7">
    <source>
        <dbReference type="ARBA" id="ARBA00022729"/>
    </source>
</evidence>
<comment type="subcellular location">
    <subcellularLocation>
        <location evidence="3">Secreted</location>
    </subcellularLocation>
</comment>
<evidence type="ECO:0000259" key="13">
    <source>
        <dbReference type="Pfam" id="PF16656"/>
    </source>
</evidence>
<keyword evidence="16" id="KW-1185">Reference proteome</keyword>
<evidence type="ECO:0000256" key="10">
    <source>
        <dbReference type="RuleBase" id="RU361203"/>
    </source>
</evidence>
<evidence type="ECO:0000256" key="3">
    <source>
        <dbReference type="ARBA" id="ARBA00004613"/>
    </source>
</evidence>
<proteinExistence type="inferred from homology"/>
<feature type="chain" id="PRO_5042662859" description="Purple acid phosphatase" evidence="10">
    <location>
        <begin position="30"/>
        <end position="643"/>
    </location>
</feature>
<comment type="similarity">
    <text evidence="4 10">Belongs to the metallophosphoesterase superfamily. Purple acid phosphatase family.</text>
</comment>
<dbReference type="Pfam" id="PF17808">
    <property type="entry name" value="fn3_PAP"/>
    <property type="match status" value="1"/>
</dbReference>
<name>A0AAN8VGM7_9MAGN</name>
<dbReference type="InterPro" id="IPR029052">
    <property type="entry name" value="Metallo-depent_PP-like"/>
</dbReference>
<evidence type="ECO:0000259" key="12">
    <source>
        <dbReference type="Pfam" id="PF14008"/>
    </source>
</evidence>
<dbReference type="AlphaFoldDB" id="A0AAN8VGM7"/>
<dbReference type="InterPro" id="IPR008963">
    <property type="entry name" value="Purple_acid_Pase-like_N"/>
</dbReference>
<keyword evidence="10" id="KW-0378">Hydrolase</keyword>
<dbReference type="GO" id="GO:0005576">
    <property type="term" value="C:extracellular region"/>
    <property type="evidence" value="ECO:0007669"/>
    <property type="project" value="UniProtKB-SubCell"/>
</dbReference>
<evidence type="ECO:0000256" key="1">
    <source>
        <dbReference type="ARBA" id="ARBA00001947"/>
    </source>
</evidence>
<feature type="domain" description="Purple acid phosphatase C-terminal" evidence="12">
    <location>
        <begin position="579"/>
        <end position="638"/>
    </location>
</feature>
<dbReference type="Pfam" id="PF14008">
    <property type="entry name" value="Metallophos_C"/>
    <property type="match status" value="1"/>
</dbReference>
<feature type="domain" description="Purple acid phosphatase N-terminal" evidence="13">
    <location>
        <begin position="228"/>
        <end position="327"/>
    </location>
</feature>
<evidence type="ECO:0000259" key="14">
    <source>
        <dbReference type="Pfam" id="PF17808"/>
    </source>
</evidence>
<dbReference type="InterPro" id="IPR004843">
    <property type="entry name" value="Calcineurin-like_PHP"/>
</dbReference>
<dbReference type="Gene3D" id="3.60.21.10">
    <property type="match status" value="1"/>
</dbReference>
<dbReference type="InterPro" id="IPR015914">
    <property type="entry name" value="PAPs_N"/>
</dbReference>
<dbReference type="CDD" id="cd00839">
    <property type="entry name" value="MPP_PAPs"/>
    <property type="match status" value="1"/>
</dbReference>
<dbReference type="PANTHER" id="PTHR45778">
    <property type="entry name" value="PURPLE ACID PHOSPHATASE-RELATED"/>
    <property type="match status" value="1"/>
</dbReference>
<accession>A0AAN8VGM7</accession>
<evidence type="ECO:0000256" key="5">
    <source>
        <dbReference type="ARBA" id="ARBA00011738"/>
    </source>
</evidence>
<keyword evidence="9" id="KW-0325">Glycoprotein</keyword>
<comment type="cofactor">
    <cofactor evidence="2">
        <name>Fe cation</name>
        <dbReference type="ChEBI" id="CHEBI:24875"/>
    </cofactor>
</comment>
<dbReference type="Pfam" id="PF16656">
    <property type="entry name" value="Pur_ac_phosph_N"/>
    <property type="match status" value="1"/>
</dbReference>
<comment type="caution">
    <text evidence="15">The sequence shown here is derived from an EMBL/GenBank/DDBJ whole genome shotgun (WGS) entry which is preliminary data.</text>
</comment>
<keyword evidence="8" id="KW-0862">Zinc</keyword>
<gene>
    <name evidence="15" type="ORF">RJ641_036774</name>
</gene>
<organism evidence="15 16">
    <name type="scientific">Dillenia turbinata</name>
    <dbReference type="NCBI Taxonomy" id="194707"/>
    <lineage>
        <taxon>Eukaryota</taxon>
        <taxon>Viridiplantae</taxon>
        <taxon>Streptophyta</taxon>
        <taxon>Embryophyta</taxon>
        <taxon>Tracheophyta</taxon>
        <taxon>Spermatophyta</taxon>
        <taxon>Magnoliopsida</taxon>
        <taxon>eudicotyledons</taxon>
        <taxon>Gunneridae</taxon>
        <taxon>Pentapetalae</taxon>
        <taxon>Dilleniales</taxon>
        <taxon>Dilleniaceae</taxon>
        <taxon>Dillenia</taxon>
    </lineage>
</organism>
<feature type="domain" description="Purple acid phosphatase Fn3-like" evidence="14">
    <location>
        <begin position="90"/>
        <end position="220"/>
    </location>
</feature>
<comment type="catalytic activity">
    <reaction evidence="10">
        <text>a phosphate monoester + H2O = an alcohol + phosphate</text>
        <dbReference type="Rhea" id="RHEA:15017"/>
        <dbReference type="ChEBI" id="CHEBI:15377"/>
        <dbReference type="ChEBI" id="CHEBI:30879"/>
        <dbReference type="ChEBI" id="CHEBI:43474"/>
        <dbReference type="ChEBI" id="CHEBI:67140"/>
        <dbReference type="EC" id="3.1.3.2"/>
    </reaction>
</comment>
<dbReference type="GO" id="GO:0003993">
    <property type="term" value="F:acid phosphatase activity"/>
    <property type="evidence" value="ECO:0007669"/>
    <property type="project" value="UniProtKB-EC"/>
</dbReference>
<dbReference type="Gene3D" id="2.60.40.380">
    <property type="entry name" value="Purple acid phosphatase-like, N-terminal"/>
    <property type="match status" value="1"/>
</dbReference>
<evidence type="ECO:0000256" key="9">
    <source>
        <dbReference type="ARBA" id="ARBA00023180"/>
    </source>
</evidence>
<feature type="domain" description="Calcineurin-like phosphoesterase" evidence="11">
    <location>
        <begin position="337"/>
        <end position="547"/>
    </location>
</feature>
<dbReference type="GO" id="GO:0046872">
    <property type="term" value="F:metal ion binding"/>
    <property type="evidence" value="ECO:0007669"/>
    <property type="project" value="InterPro"/>
</dbReference>
<evidence type="ECO:0000256" key="4">
    <source>
        <dbReference type="ARBA" id="ARBA00008723"/>
    </source>
</evidence>
<keyword evidence="7 10" id="KW-0732">Signal</keyword>
<dbReference type="Pfam" id="PF00149">
    <property type="entry name" value="Metallophos"/>
    <property type="match status" value="1"/>
</dbReference>
<dbReference type="Proteomes" id="UP001370490">
    <property type="component" value="Unassembled WGS sequence"/>
</dbReference>
<evidence type="ECO:0000313" key="16">
    <source>
        <dbReference type="Proteomes" id="UP001370490"/>
    </source>
</evidence>
<dbReference type="SUPFAM" id="SSF49363">
    <property type="entry name" value="Purple acid phosphatase, N-terminal domain"/>
    <property type="match status" value="1"/>
</dbReference>
<dbReference type="EMBL" id="JBAMMX010000009">
    <property type="protein sequence ID" value="KAK6933880.1"/>
    <property type="molecule type" value="Genomic_DNA"/>
</dbReference>
<comment type="subunit">
    <text evidence="5">Homodimer.</text>
</comment>
<dbReference type="InterPro" id="IPR041792">
    <property type="entry name" value="MPP_PAP"/>
</dbReference>
<keyword evidence="6" id="KW-0964">Secreted</keyword>
<dbReference type="InterPro" id="IPR040974">
    <property type="entry name" value="Fn3_PAP"/>
</dbReference>
<evidence type="ECO:0000256" key="8">
    <source>
        <dbReference type="ARBA" id="ARBA00022833"/>
    </source>
</evidence>
<dbReference type="EC" id="3.1.3.2" evidence="10"/>
<reference evidence="15 16" key="1">
    <citation type="submission" date="2023-12" db="EMBL/GenBank/DDBJ databases">
        <title>A high-quality genome assembly for Dillenia turbinata (Dilleniales).</title>
        <authorList>
            <person name="Chanderbali A."/>
        </authorList>
    </citation>
    <scope>NUCLEOTIDE SEQUENCE [LARGE SCALE GENOMIC DNA]</scope>
    <source>
        <strain evidence="15">LSX21</strain>
        <tissue evidence="15">Leaf</tissue>
    </source>
</reference>
<protein>
    <recommendedName>
        <fullName evidence="10">Purple acid phosphatase</fullName>
        <ecNumber evidence="10">3.1.3.2</ecNumber>
    </recommendedName>
</protein>
<evidence type="ECO:0000256" key="6">
    <source>
        <dbReference type="ARBA" id="ARBA00022525"/>
    </source>
</evidence>
<feature type="signal peptide" evidence="10">
    <location>
        <begin position="1"/>
        <end position="29"/>
    </location>
</feature>